<proteinExistence type="inferred from homology"/>
<dbReference type="Proteomes" id="UP000188354">
    <property type="component" value="Unassembled WGS sequence"/>
</dbReference>
<dbReference type="SMART" id="SM00554">
    <property type="entry name" value="FAS1"/>
    <property type="match status" value="1"/>
</dbReference>
<accession>A0A394DC81</accession>
<dbReference type="Gramene" id="OIW20734">
    <property type="protein sequence ID" value="OIW20734"/>
    <property type="gene ID" value="TanjilG_21797"/>
</dbReference>
<evidence type="ECO:0000256" key="3">
    <source>
        <dbReference type="ARBA" id="ARBA00022475"/>
    </source>
</evidence>
<evidence type="ECO:0000256" key="8">
    <source>
        <dbReference type="SAM" id="SignalP"/>
    </source>
</evidence>
<dbReference type="GO" id="GO:0098552">
    <property type="term" value="C:side of membrane"/>
    <property type="evidence" value="ECO:0007669"/>
    <property type="project" value="UniProtKB-KW"/>
</dbReference>
<evidence type="ECO:0000256" key="2">
    <source>
        <dbReference type="ARBA" id="ARBA00007843"/>
    </source>
</evidence>
<dbReference type="GO" id="GO:0009834">
    <property type="term" value="P:plant-type secondary cell wall biogenesis"/>
    <property type="evidence" value="ECO:0007669"/>
    <property type="project" value="TreeGrafter"/>
</dbReference>
<dbReference type="AlphaFoldDB" id="A0A394DC81"/>
<reference evidence="10 11" key="1">
    <citation type="journal article" date="2017" name="Plant Biotechnol. J.">
        <title>A comprehensive draft genome sequence for lupin (Lupinus angustifolius), an emerging health food: insights into plant-microbe interactions and legume evolution.</title>
        <authorList>
            <person name="Hane J.K."/>
            <person name="Ming Y."/>
            <person name="Kamphuis L.G."/>
            <person name="Nelson M.N."/>
            <person name="Garg G."/>
            <person name="Atkins C.A."/>
            <person name="Bayer P.E."/>
            <person name="Bravo A."/>
            <person name="Bringans S."/>
            <person name="Cannon S."/>
            <person name="Edwards D."/>
            <person name="Foley R."/>
            <person name="Gao L.L."/>
            <person name="Harrison M.J."/>
            <person name="Huang W."/>
            <person name="Hurgobin B."/>
            <person name="Li S."/>
            <person name="Liu C.W."/>
            <person name="McGrath A."/>
            <person name="Morahan G."/>
            <person name="Murray J."/>
            <person name="Weller J."/>
            <person name="Jian J."/>
            <person name="Singh K.B."/>
        </authorList>
    </citation>
    <scope>NUCLEOTIDE SEQUENCE [LARGE SCALE GENOMIC DNA]</scope>
    <source>
        <strain evidence="11">cv. Tanjil</strain>
        <tissue evidence="10">Whole plant</tissue>
    </source>
</reference>
<keyword evidence="4" id="KW-0336">GPI-anchor</keyword>
<name>A0A394DC81_LUPAN</name>
<evidence type="ECO:0000256" key="5">
    <source>
        <dbReference type="ARBA" id="ARBA00022729"/>
    </source>
</evidence>
<dbReference type="Gene3D" id="2.30.180.10">
    <property type="entry name" value="FAS1 domain"/>
    <property type="match status" value="1"/>
</dbReference>
<dbReference type="InterPro" id="IPR045003">
    <property type="entry name" value="FLA_A"/>
</dbReference>
<keyword evidence="6" id="KW-0472">Membrane</keyword>
<dbReference type="InterPro" id="IPR036378">
    <property type="entry name" value="FAS1_dom_sf"/>
</dbReference>
<evidence type="ECO:0000313" key="11">
    <source>
        <dbReference type="Proteomes" id="UP000188354"/>
    </source>
</evidence>
<dbReference type="PANTHER" id="PTHR32077:SF86">
    <property type="entry name" value="FAS1 DOMAIN-CONTAINING PROTEIN SELMODRAFT_448915"/>
    <property type="match status" value="1"/>
</dbReference>
<feature type="signal peptide" evidence="8">
    <location>
        <begin position="1"/>
        <end position="28"/>
    </location>
</feature>
<keyword evidence="5 8" id="KW-0732">Signal</keyword>
<keyword evidence="4" id="KW-0325">Glycoprotein</keyword>
<dbReference type="InterPro" id="IPR000782">
    <property type="entry name" value="FAS1_domain"/>
</dbReference>
<evidence type="ECO:0000259" key="9">
    <source>
        <dbReference type="PROSITE" id="PS50213"/>
    </source>
</evidence>
<protein>
    <recommendedName>
        <fullName evidence="9">FAS1 domain-containing protein</fullName>
    </recommendedName>
</protein>
<evidence type="ECO:0000256" key="4">
    <source>
        <dbReference type="ARBA" id="ARBA00022622"/>
    </source>
</evidence>
<evidence type="ECO:0000256" key="6">
    <source>
        <dbReference type="ARBA" id="ARBA00023136"/>
    </source>
</evidence>
<comment type="similarity">
    <text evidence="2">Belongs to the fasciclin-like AGP family.</text>
</comment>
<evidence type="ECO:0000313" key="10">
    <source>
        <dbReference type="EMBL" id="OIW20734.1"/>
    </source>
</evidence>
<organism evidence="10 11">
    <name type="scientific">Lupinus angustifolius</name>
    <name type="common">Narrow-leaved blue lupine</name>
    <dbReference type="NCBI Taxonomy" id="3871"/>
    <lineage>
        <taxon>Eukaryota</taxon>
        <taxon>Viridiplantae</taxon>
        <taxon>Streptophyta</taxon>
        <taxon>Embryophyta</taxon>
        <taxon>Tracheophyta</taxon>
        <taxon>Spermatophyta</taxon>
        <taxon>Magnoliopsida</taxon>
        <taxon>eudicotyledons</taxon>
        <taxon>Gunneridae</taxon>
        <taxon>Pentapetalae</taxon>
        <taxon>rosids</taxon>
        <taxon>fabids</taxon>
        <taxon>Fabales</taxon>
        <taxon>Fabaceae</taxon>
        <taxon>Papilionoideae</taxon>
        <taxon>50 kb inversion clade</taxon>
        <taxon>genistoids sensu lato</taxon>
        <taxon>core genistoids</taxon>
        <taxon>Genisteae</taxon>
        <taxon>Lupinus</taxon>
    </lineage>
</organism>
<comment type="subcellular location">
    <subcellularLocation>
        <location evidence="1">Cell membrane</location>
        <topology evidence="1">Lipid-anchor</topology>
        <topology evidence="1">GPI-anchor</topology>
    </subcellularLocation>
</comment>
<comment type="function">
    <text evidence="7">May be a cell surface adhesion protein.</text>
</comment>
<feature type="chain" id="PRO_5017253029" description="FAS1 domain-containing protein" evidence="8">
    <location>
        <begin position="29"/>
        <end position="181"/>
    </location>
</feature>
<keyword evidence="11" id="KW-1185">Reference proteome</keyword>
<comment type="caution">
    <text evidence="10">The sequence shown here is derived from an EMBL/GenBank/DDBJ whole genome shotgun (WGS) entry which is preliminary data.</text>
</comment>
<feature type="domain" description="FAS1" evidence="9">
    <location>
        <begin position="28"/>
        <end position="174"/>
    </location>
</feature>
<dbReference type="PROSITE" id="PS50213">
    <property type="entry name" value="FAS1"/>
    <property type="match status" value="1"/>
</dbReference>
<dbReference type="EMBL" id="MLAU01014238">
    <property type="protein sequence ID" value="OIW20734.1"/>
    <property type="molecule type" value="Genomic_DNA"/>
</dbReference>
<evidence type="ECO:0000256" key="1">
    <source>
        <dbReference type="ARBA" id="ARBA00004609"/>
    </source>
</evidence>
<evidence type="ECO:0000256" key="7">
    <source>
        <dbReference type="ARBA" id="ARBA00024686"/>
    </source>
</evidence>
<dbReference type="Pfam" id="PF02469">
    <property type="entry name" value="Fasciclin"/>
    <property type="match status" value="1"/>
</dbReference>
<dbReference type="PANTHER" id="PTHR32077">
    <property type="entry name" value="FASCICLIN-LIKE ARABINOGALACTAN PROTEIN"/>
    <property type="match status" value="1"/>
</dbReference>
<sequence length="181" mass="19800">MGSCSNLHITLFTTFIYFQLLSLQLTQSVDIIKVLTDNHDFNILTSLLSASGVIQDFNNAQGNVGVTIFAPTDADFAKLSQSGRFQSLGAQQKALVLKFHGIHSYYPQGILKTLVNPFQPTFATEATSAGSYRFSLSNFRGNVVIRTGVGNGSVVLKTIYDQKPVAIYSVSDVLLPRELFL</sequence>
<dbReference type="STRING" id="3871.A0A394DC81"/>
<gene>
    <name evidence="10" type="ORF">TanjilG_21797</name>
</gene>
<dbReference type="GO" id="GO:0005886">
    <property type="term" value="C:plasma membrane"/>
    <property type="evidence" value="ECO:0007669"/>
    <property type="project" value="UniProtKB-SubCell"/>
</dbReference>
<keyword evidence="3" id="KW-1003">Cell membrane</keyword>
<keyword evidence="4" id="KW-0449">Lipoprotein</keyword>
<dbReference type="SUPFAM" id="SSF82153">
    <property type="entry name" value="FAS1 domain"/>
    <property type="match status" value="1"/>
</dbReference>